<evidence type="ECO:0000256" key="1">
    <source>
        <dbReference type="SAM" id="Phobius"/>
    </source>
</evidence>
<proteinExistence type="predicted"/>
<feature type="transmembrane region" description="Helical" evidence="1">
    <location>
        <begin position="67"/>
        <end position="85"/>
    </location>
</feature>
<keyword evidence="1" id="KW-1133">Transmembrane helix</keyword>
<name>A0ABW2KR63_9ACTN</name>
<gene>
    <name evidence="2" type="ORF">ACFQRF_27520</name>
</gene>
<keyword evidence="1" id="KW-0472">Membrane</keyword>
<dbReference type="EMBL" id="JBHTBH010000023">
    <property type="protein sequence ID" value="MFC7331500.1"/>
    <property type="molecule type" value="Genomic_DNA"/>
</dbReference>
<dbReference type="Proteomes" id="UP001596540">
    <property type="component" value="Unassembled WGS sequence"/>
</dbReference>
<dbReference type="RefSeq" id="WP_379874379.1">
    <property type="nucleotide sequence ID" value="NZ_JBHTBH010000023.1"/>
</dbReference>
<comment type="caution">
    <text evidence="2">The sequence shown here is derived from an EMBL/GenBank/DDBJ whole genome shotgun (WGS) entry which is preliminary data.</text>
</comment>
<organism evidence="2 3">
    <name type="scientific">Marinactinospora rubrisoli</name>
    <dbReference type="NCBI Taxonomy" id="2715399"/>
    <lineage>
        <taxon>Bacteria</taxon>
        <taxon>Bacillati</taxon>
        <taxon>Actinomycetota</taxon>
        <taxon>Actinomycetes</taxon>
        <taxon>Streptosporangiales</taxon>
        <taxon>Nocardiopsidaceae</taxon>
        <taxon>Marinactinospora</taxon>
    </lineage>
</organism>
<sequence>MTATTETTETGPPRDTAGRDRAVAFAREHLVPPEIWGADRPCLRRQFAYAREGLWGPREGPWRRAAIAYWVAVALPVTAAAYYAAWVCERPSRLLAAAALAAAVYAAVKAL</sequence>
<accession>A0ABW2KR63</accession>
<reference evidence="3" key="1">
    <citation type="journal article" date="2019" name="Int. J. Syst. Evol. Microbiol.">
        <title>The Global Catalogue of Microorganisms (GCM) 10K type strain sequencing project: providing services to taxonomists for standard genome sequencing and annotation.</title>
        <authorList>
            <consortium name="The Broad Institute Genomics Platform"/>
            <consortium name="The Broad Institute Genome Sequencing Center for Infectious Disease"/>
            <person name="Wu L."/>
            <person name="Ma J."/>
        </authorList>
    </citation>
    <scope>NUCLEOTIDE SEQUENCE [LARGE SCALE GENOMIC DNA]</scope>
    <source>
        <strain evidence="3">CGMCC 4.7382</strain>
    </source>
</reference>
<protein>
    <submittedName>
        <fullName evidence="2">Uncharacterized protein</fullName>
    </submittedName>
</protein>
<evidence type="ECO:0000313" key="2">
    <source>
        <dbReference type="EMBL" id="MFC7331500.1"/>
    </source>
</evidence>
<evidence type="ECO:0000313" key="3">
    <source>
        <dbReference type="Proteomes" id="UP001596540"/>
    </source>
</evidence>
<keyword evidence="1" id="KW-0812">Transmembrane</keyword>
<keyword evidence="3" id="KW-1185">Reference proteome</keyword>